<dbReference type="SMART" id="SM00530">
    <property type="entry name" value="HTH_XRE"/>
    <property type="match status" value="1"/>
</dbReference>
<evidence type="ECO:0000259" key="2">
    <source>
        <dbReference type="PROSITE" id="PS50943"/>
    </source>
</evidence>
<evidence type="ECO:0000256" key="1">
    <source>
        <dbReference type="ARBA" id="ARBA00023125"/>
    </source>
</evidence>
<accession>A0A4P9CC53</accession>
<keyword evidence="1" id="KW-0238">DNA-binding</keyword>
<dbReference type="InterPro" id="IPR001387">
    <property type="entry name" value="Cro/C1-type_HTH"/>
</dbReference>
<evidence type="ECO:0000313" key="4">
    <source>
        <dbReference type="Proteomes" id="UP000218387"/>
    </source>
</evidence>
<dbReference type="Pfam" id="PF01381">
    <property type="entry name" value="HTH_3"/>
    <property type="match status" value="1"/>
</dbReference>
<dbReference type="GO" id="GO:0005829">
    <property type="term" value="C:cytosol"/>
    <property type="evidence" value="ECO:0007669"/>
    <property type="project" value="TreeGrafter"/>
</dbReference>
<protein>
    <submittedName>
        <fullName evidence="3">Helix-turn-helix domain-containing protein</fullName>
    </submittedName>
</protein>
<dbReference type="Gene3D" id="2.60.120.10">
    <property type="entry name" value="Jelly Rolls"/>
    <property type="match status" value="1"/>
</dbReference>
<dbReference type="SUPFAM" id="SSF51182">
    <property type="entry name" value="RmlC-like cupins"/>
    <property type="match status" value="1"/>
</dbReference>
<proteinExistence type="predicted"/>
<dbReference type="EMBL" id="CP029487">
    <property type="protein sequence ID" value="QCT72322.1"/>
    <property type="molecule type" value="Genomic_DNA"/>
</dbReference>
<dbReference type="RefSeq" id="WP_096918843.1">
    <property type="nucleotide sequence ID" value="NZ_CP029487.1"/>
</dbReference>
<dbReference type="Pfam" id="PF07883">
    <property type="entry name" value="Cupin_2"/>
    <property type="match status" value="1"/>
</dbReference>
<gene>
    <name evidence="3" type="ORF">CPZ25_013615</name>
</gene>
<evidence type="ECO:0000313" key="3">
    <source>
        <dbReference type="EMBL" id="QCT72322.1"/>
    </source>
</evidence>
<dbReference type="InterPro" id="IPR050807">
    <property type="entry name" value="TransReg_Diox_bact_type"/>
</dbReference>
<dbReference type="AlphaFoldDB" id="A0A4P9CC53"/>
<dbReference type="InterPro" id="IPR011051">
    <property type="entry name" value="RmlC_Cupin_sf"/>
</dbReference>
<dbReference type="CDD" id="cd02209">
    <property type="entry name" value="cupin_XRE_C"/>
    <property type="match status" value="1"/>
</dbReference>
<reference evidence="3 4" key="1">
    <citation type="submission" date="2018-05" db="EMBL/GenBank/DDBJ databases">
        <title>Genome comparison of Eubacterium sp.</title>
        <authorList>
            <person name="Feng Y."/>
            <person name="Sanchez-Andrea I."/>
            <person name="Stams A.J.M."/>
            <person name="De Vos W.M."/>
        </authorList>
    </citation>
    <scope>NUCLEOTIDE SEQUENCE [LARGE SCALE GENOMIC DNA]</scope>
    <source>
        <strain evidence="3 4">YI</strain>
    </source>
</reference>
<dbReference type="GO" id="GO:0003700">
    <property type="term" value="F:DNA-binding transcription factor activity"/>
    <property type="evidence" value="ECO:0007669"/>
    <property type="project" value="TreeGrafter"/>
</dbReference>
<dbReference type="PANTHER" id="PTHR46797:SF2">
    <property type="entry name" value="TRANSCRIPTIONAL REGULATOR"/>
    <property type="match status" value="1"/>
</dbReference>
<keyword evidence="4" id="KW-1185">Reference proteome</keyword>
<dbReference type="GO" id="GO:0003677">
    <property type="term" value="F:DNA binding"/>
    <property type="evidence" value="ECO:0007669"/>
    <property type="project" value="UniProtKB-KW"/>
</dbReference>
<organism evidence="3 4">
    <name type="scientific">Eubacterium maltosivorans</name>
    <dbReference type="NCBI Taxonomy" id="2041044"/>
    <lineage>
        <taxon>Bacteria</taxon>
        <taxon>Bacillati</taxon>
        <taxon>Bacillota</taxon>
        <taxon>Clostridia</taxon>
        <taxon>Eubacteriales</taxon>
        <taxon>Eubacteriaceae</taxon>
        <taxon>Eubacterium</taxon>
    </lineage>
</organism>
<dbReference type="InterPro" id="IPR014710">
    <property type="entry name" value="RmlC-like_jellyroll"/>
</dbReference>
<dbReference type="InterPro" id="IPR013096">
    <property type="entry name" value="Cupin_2"/>
</dbReference>
<dbReference type="CDD" id="cd00093">
    <property type="entry name" value="HTH_XRE"/>
    <property type="match status" value="1"/>
</dbReference>
<dbReference type="PANTHER" id="PTHR46797">
    <property type="entry name" value="HTH-TYPE TRANSCRIPTIONAL REGULATOR"/>
    <property type="match status" value="1"/>
</dbReference>
<dbReference type="SUPFAM" id="SSF47413">
    <property type="entry name" value="lambda repressor-like DNA-binding domains"/>
    <property type="match status" value="1"/>
</dbReference>
<dbReference type="Gene3D" id="1.10.260.40">
    <property type="entry name" value="lambda repressor-like DNA-binding domains"/>
    <property type="match status" value="1"/>
</dbReference>
<dbReference type="PROSITE" id="PS50943">
    <property type="entry name" value="HTH_CROC1"/>
    <property type="match status" value="1"/>
</dbReference>
<sequence>MKNNERPSPVKVGEKLRNLRKKKGLTLKKLSEKAELSIGYLSNLERDACSPTLENIQKICGILDVSLSELLEENIESRTVIKKNERTVIFEKEGAVCYESIVFGEDEMEGLCITLEPHTKYDASNWVHNYDEIGLIIEGSMEIRIEKDYHHLNKGDAFYIKAKTNHSLSNDTDARCISYWVKSLQSE</sequence>
<feature type="domain" description="HTH cro/C1-type" evidence="2">
    <location>
        <begin position="16"/>
        <end position="70"/>
    </location>
</feature>
<name>A0A4P9CC53_EUBML</name>
<dbReference type="KEGG" id="emt:CPZ25_013615"/>
<dbReference type="InterPro" id="IPR010982">
    <property type="entry name" value="Lambda_DNA-bd_dom_sf"/>
</dbReference>
<dbReference type="Proteomes" id="UP000218387">
    <property type="component" value="Chromosome"/>
</dbReference>